<comment type="caution">
    <text evidence="2">The sequence shown here is derived from an EMBL/GenBank/DDBJ whole genome shotgun (WGS) entry which is preliminary data.</text>
</comment>
<gene>
    <name evidence="2" type="ORF">GAO09_08730</name>
</gene>
<evidence type="ECO:0000259" key="1">
    <source>
        <dbReference type="Pfam" id="PF00535"/>
    </source>
</evidence>
<dbReference type="Gene3D" id="3.90.550.10">
    <property type="entry name" value="Spore Coat Polysaccharide Biosynthesis Protein SpsA, Chain A"/>
    <property type="match status" value="1"/>
</dbReference>
<dbReference type="Pfam" id="PF00535">
    <property type="entry name" value="Glycos_transf_2"/>
    <property type="match status" value="1"/>
</dbReference>
<organism evidence="2 3">
    <name type="scientific">Endobacterium cereale</name>
    <dbReference type="NCBI Taxonomy" id="2663029"/>
    <lineage>
        <taxon>Bacteria</taxon>
        <taxon>Pseudomonadati</taxon>
        <taxon>Pseudomonadota</taxon>
        <taxon>Alphaproteobacteria</taxon>
        <taxon>Hyphomicrobiales</taxon>
        <taxon>Rhizobiaceae</taxon>
        <taxon>Endobacterium</taxon>
    </lineage>
</organism>
<dbReference type="PANTHER" id="PTHR22916:SF3">
    <property type="entry name" value="UDP-GLCNAC:BETAGAL BETA-1,3-N-ACETYLGLUCOSAMINYLTRANSFERASE-LIKE PROTEIN 1"/>
    <property type="match status" value="1"/>
</dbReference>
<dbReference type="SUPFAM" id="SSF53448">
    <property type="entry name" value="Nucleotide-diphospho-sugar transferases"/>
    <property type="match status" value="1"/>
</dbReference>
<reference evidence="2 3" key="1">
    <citation type="submission" date="2019-11" db="EMBL/GenBank/DDBJ databases">
        <title>Genome analysis of Rhizobacterium cereale a novel genus and species isolated from maize roots in North Spain.</title>
        <authorList>
            <person name="Menendez E."/>
            <person name="Flores-Felix J.D."/>
            <person name="Ramirez-Bahena M.-H."/>
            <person name="Igual J.M."/>
            <person name="Garcia-Fraile P."/>
            <person name="Peix A."/>
            <person name="Velazquez E."/>
        </authorList>
    </citation>
    <scope>NUCLEOTIDE SEQUENCE [LARGE SCALE GENOMIC DNA]</scope>
    <source>
        <strain evidence="2 3">RZME27</strain>
    </source>
</reference>
<dbReference type="CDD" id="cd00761">
    <property type="entry name" value="Glyco_tranf_GTA_type"/>
    <property type="match status" value="1"/>
</dbReference>
<evidence type="ECO:0000313" key="2">
    <source>
        <dbReference type="EMBL" id="MQY46138.1"/>
    </source>
</evidence>
<dbReference type="RefSeq" id="WP_153353641.1">
    <property type="nucleotide sequence ID" value="NZ_JAYKOO010000012.1"/>
</dbReference>
<dbReference type="PANTHER" id="PTHR22916">
    <property type="entry name" value="GLYCOSYLTRANSFERASE"/>
    <property type="match status" value="1"/>
</dbReference>
<dbReference type="GO" id="GO:0016758">
    <property type="term" value="F:hexosyltransferase activity"/>
    <property type="evidence" value="ECO:0007669"/>
    <property type="project" value="UniProtKB-ARBA"/>
</dbReference>
<accession>A0A6A8A8B3</accession>
<dbReference type="EMBL" id="WIXI01000039">
    <property type="protein sequence ID" value="MQY46138.1"/>
    <property type="molecule type" value="Genomic_DNA"/>
</dbReference>
<dbReference type="Proteomes" id="UP000435138">
    <property type="component" value="Unassembled WGS sequence"/>
</dbReference>
<keyword evidence="2" id="KW-0808">Transferase</keyword>
<dbReference type="InterPro" id="IPR001173">
    <property type="entry name" value="Glyco_trans_2-like"/>
</dbReference>
<name>A0A6A8A8B3_9HYPH</name>
<evidence type="ECO:0000313" key="3">
    <source>
        <dbReference type="Proteomes" id="UP000435138"/>
    </source>
</evidence>
<dbReference type="AlphaFoldDB" id="A0A6A8A8B3"/>
<sequence>MSDPRNTPMVSVIIPLHNRADKIADAVNSVLMQSMQDFEIIVVDDGSTDNGPEILAALSDPRIICIRQLKSGANVARNRGIDSANGAYVAMLDSDDVFLAGHLERSIQALLQTPAALVYARVIVDRGNGRTFLKPPRAPRKGENISDYVMTDTGFVQTSTVVIATQTARTVRYLDWLQCAQDTDFAVRVAASGVPLIMLEQPGAIWNDASSGARISAIPRPEHLTKWLEFIQPLATRRARTGYRGWHVGRALALRGEKLKALGYFSVAVVAGCYRPALAPRILGQILLAGPGYRALVNGLLGLKARFRPSALENGGLKQ</sequence>
<proteinExistence type="predicted"/>
<keyword evidence="3" id="KW-1185">Reference proteome</keyword>
<protein>
    <submittedName>
        <fullName evidence="2">Glycosyltransferase</fullName>
    </submittedName>
</protein>
<feature type="domain" description="Glycosyltransferase 2-like" evidence="1">
    <location>
        <begin position="11"/>
        <end position="138"/>
    </location>
</feature>
<dbReference type="InterPro" id="IPR029044">
    <property type="entry name" value="Nucleotide-diphossugar_trans"/>
</dbReference>